<dbReference type="Proteomes" id="UP001151532">
    <property type="component" value="Chromosome 9"/>
</dbReference>
<evidence type="ECO:0000313" key="3">
    <source>
        <dbReference type="Proteomes" id="UP001151532"/>
    </source>
</evidence>
<gene>
    <name evidence="2" type="ORF">OIU79_013590</name>
</gene>
<protein>
    <submittedName>
        <fullName evidence="2">Uncharacterized protein</fullName>
    </submittedName>
</protein>
<proteinExistence type="predicted"/>
<reference evidence="2" key="2">
    <citation type="journal article" date="2023" name="Int. J. Mol. Sci.">
        <title>De Novo Assembly and Annotation of 11 Diverse Shrub Willow (Salix) Genomes Reveals Novel Gene Organization in Sex-Linked Regions.</title>
        <authorList>
            <person name="Hyden B."/>
            <person name="Feng K."/>
            <person name="Yates T.B."/>
            <person name="Jawdy S."/>
            <person name="Cereghino C."/>
            <person name="Smart L.B."/>
            <person name="Muchero W."/>
        </authorList>
    </citation>
    <scope>NUCLEOTIDE SEQUENCE</scope>
    <source>
        <tissue evidence="2">Shoot tip</tissue>
    </source>
</reference>
<feature type="region of interest" description="Disordered" evidence="1">
    <location>
        <begin position="47"/>
        <end position="66"/>
    </location>
</feature>
<organism evidence="2 3">
    <name type="scientific">Salix purpurea</name>
    <name type="common">Purple osier willow</name>
    <dbReference type="NCBI Taxonomy" id="77065"/>
    <lineage>
        <taxon>Eukaryota</taxon>
        <taxon>Viridiplantae</taxon>
        <taxon>Streptophyta</taxon>
        <taxon>Embryophyta</taxon>
        <taxon>Tracheophyta</taxon>
        <taxon>Spermatophyta</taxon>
        <taxon>Magnoliopsida</taxon>
        <taxon>eudicotyledons</taxon>
        <taxon>Gunneridae</taxon>
        <taxon>Pentapetalae</taxon>
        <taxon>rosids</taxon>
        <taxon>fabids</taxon>
        <taxon>Malpighiales</taxon>
        <taxon>Salicaceae</taxon>
        <taxon>Saliceae</taxon>
        <taxon>Salix</taxon>
    </lineage>
</organism>
<comment type="caution">
    <text evidence="2">The sequence shown here is derived from an EMBL/GenBank/DDBJ whole genome shotgun (WGS) entry which is preliminary data.</text>
</comment>
<reference evidence="2" key="1">
    <citation type="submission" date="2022-11" db="EMBL/GenBank/DDBJ databases">
        <authorList>
            <person name="Hyden B.L."/>
            <person name="Feng K."/>
            <person name="Yates T."/>
            <person name="Jawdy S."/>
            <person name="Smart L.B."/>
            <person name="Muchero W."/>
        </authorList>
    </citation>
    <scope>NUCLEOTIDE SEQUENCE</scope>
    <source>
        <tissue evidence="2">Shoot tip</tissue>
    </source>
</reference>
<evidence type="ECO:0000256" key="1">
    <source>
        <dbReference type="SAM" id="MobiDB-lite"/>
    </source>
</evidence>
<dbReference type="EMBL" id="JAPFFK010000018">
    <property type="protein sequence ID" value="KAJ6691607.1"/>
    <property type="molecule type" value="Genomic_DNA"/>
</dbReference>
<keyword evidence="3" id="KW-1185">Reference proteome</keyword>
<accession>A0A9Q0SVU4</accession>
<dbReference type="AlphaFoldDB" id="A0A9Q0SVU4"/>
<name>A0A9Q0SVU4_SALPP</name>
<evidence type="ECO:0000313" key="2">
    <source>
        <dbReference type="EMBL" id="KAJ6691607.1"/>
    </source>
</evidence>
<sequence>MQSHSLTATPRPHSIFSQASLRQPATLTLLIPMVIPLLLTAPFPPSTMNSSLPRQHQLSSLVNGHQQPPLASIGDRLLLHNTLNHMKKGRRGC</sequence>